<dbReference type="InterPro" id="IPR046529">
    <property type="entry name" value="DUF6594"/>
</dbReference>
<evidence type="ECO:0000313" key="4">
    <source>
        <dbReference type="EMBL" id="KAL2050246.1"/>
    </source>
</evidence>
<reference evidence="4 5" key="1">
    <citation type="submission" date="2024-09" db="EMBL/GenBank/DDBJ databases">
        <title>Rethinking Asexuality: The Enigmatic Case of Functional Sexual Genes in Lepraria (Stereocaulaceae).</title>
        <authorList>
            <person name="Doellman M."/>
            <person name="Sun Y."/>
            <person name="Barcenas-Pena A."/>
            <person name="Lumbsch H.T."/>
            <person name="Grewe F."/>
        </authorList>
    </citation>
    <scope>NUCLEOTIDE SEQUENCE [LARGE SCALE GENOMIC DNA]</scope>
    <source>
        <strain evidence="4 5">Grewe 0041</strain>
    </source>
</reference>
<protein>
    <recommendedName>
        <fullName evidence="3">DUF6594 domain-containing protein</fullName>
    </recommendedName>
</protein>
<evidence type="ECO:0000313" key="5">
    <source>
        <dbReference type="Proteomes" id="UP001590951"/>
    </source>
</evidence>
<feature type="transmembrane region" description="Helical" evidence="2">
    <location>
        <begin position="291"/>
        <end position="311"/>
    </location>
</feature>
<accession>A0ABR4AX79</accession>
<evidence type="ECO:0000256" key="2">
    <source>
        <dbReference type="SAM" id="Phobius"/>
    </source>
</evidence>
<dbReference type="Pfam" id="PF20237">
    <property type="entry name" value="DUF6594"/>
    <property type="match status" value="1"/>
</dbReference>
<sequence length="384" mass="43401">MAHHEQSDVDSSSEHAEPHTSRSEAAFLHPPSTASNLSNADRLRPLVAEGSSPRSHANDTLFAGLKHFLGLSRSATDRPKATLRVQVPDIIRSVDDYDQGYGKVAAFEDCDPNFLIYRKFGWLHNRVILHTQDELQELEERLEGLDKWEVSDGDREILKHRREDDENPDSPRKELLTTIKAKLAEYDELVFRLQKKTEIRKPTKRNQNSVYNLINTSQSLTSSEALWILQWDDLMAPAYNAEHGWFNGVLEDALRGLSKNITLKIFRTKEQRIKTGSHRSLTLISPERFDILLRIVLTILAAGLLLVPVLVLFELQPKDPDQVRSRSRWQIGTIFASTLIFSASCSIFTKARRQEVFSATAAYCAVLVIFLGNASGVMSIPNNG</sequence>
<keyword evidence="5" id="KW-1185">Reference proteome</keyword>
<dbReference type="PANTHER" id="PTHR34502">
    <property type="entry name" value="DUF6594 DOMAIN-CONTAINING PROTEIN-RELATED"/>
    <property type="match status" value="1"/>
</dbReference>
<proteinExistence type="predicted"/>
<organism evidence="4 5">
    <name type="scientific">Lepraria finkii</name>
    <dbReference type="NCBI Taxonomy" id="1340010"/>
    <lineage>
        <taxon>Eukaryota</taxon>
        <taxon>Fungi</taxon>
        <taxon>Dikarya</taxon>
        <taxon>Ascomycota</taxon>
        <taxon>Pezizomycotina</taxon>
        <taxon>Lecanoromycetes</taxon>
        <taxon>OSLEUM clade</taxon>
        <taxon>Lecanoromycetidae</taxon>
        <taxon>Lecanorales</taxon>
        <taxon>Lecanorineae</taxon>
        <taxon>Stereocaulaceae</taxon>
        <taxon>Lepraria</taxon>
    </lineage>
</organism>
<feature type="compositionally biased region" description="Basic and acidic residues" evidence="1">
    <location>
        <begin position="1"/>
        <end position="22"/>
    </location>
</feature>
<keyword evidence="2" id="KW-0812">Transmembrane</keyword>
<name>A0ABR4AX79_9LECA</name>
<feature type="region of interest" description="Disordered" evidence="1">
    <location>
        <begin position="1"/>
        <end position="40"/>
    </location>
</feature>
<dbReference type="Proteomes" id="UP001590951">
    <property type="component" value="Unassembled WGS sequence"/>
</dbReference>
<evidence type="ECO:0000259" key="3">
    <source>
        <dbReference type="Pfam" id="PF20237"/>
    </source>
</evidence>
<keyword evidence="2" id="KW-0472">Membrane</keyword>
<evidence type="ECO:0000256" key="1">
    <source>
        <dbReference type="SAM" id="MobiDB-lite"/>
    </source>
</evidence>
<dbReference type="PANTHER" id="PTHR34502:SF3">
    <property type="entry name" value="DUF6594 DOMAIN-CONTAINING PROTEIN"/>
    <property type="match status" value="1"/>
</dbReference>
<feature type="domain" description="DUF6594" evidence="3">
    <location>
        <begin position="101"/>
        <end position="368"/>
    </location>
</feature>
<feature type="transmembrane region" description="Helical" evidence="2">
    <location>
        <begin position="331"/>
        <end position="349"/>
    </location>
</feature>
<feature type="transmembrane region" description="Helical" evidence="2">
    <location>
        <begin position="361"/>
        <end position="380"/>
    </location>
</feature>
<gene>
    <name evidence="4" type="ORF">ABVK25_009473</name>
</gene>
<comment type="caution">
    <text evidence="4">The sequence shown here is derived from an EMBL/GenBank/DDBJ whole genome shotgun (WGS) entry which is preliminary data.</text>
</comment>
<keyword evidence="2" id="KW-1133">Transmembrane helix</keyword>
<dbReference type="EMBL" id="JBHFEH010000050">
    <property type="protein sequence ID" value="KAL2050246.1"/>
    <property type="molecule type" value="Genomic_DNA"/>
</dbReference>